<dbReference type="STRING" id="387005.A0A183HPH7"/>
<name>A0A183HPH7_9BILA</name>
<gene>
    <name evidence="2" type="ORF">OFLC_LOCUS9394</name>
</gene>
<evidence type="ECO:0000313" key="4">
    <source>
        <dbReference type="WBParaSite" id="OFLC_0000938801-mRNA-1"/>
    </source>
</evidence>
<feature type="compositionally biased region" description="Low complexity" evidence="1">
    <location>
        <begin position="21"/>
        <end position="35"/>
    </location>
</feature>
<accession>A0A183HPH7</accession>
<feature type="region of interest" description="Disordered" evidence="1">
    <location>
        <begin position="21"/>
        <end position="51"/>
    </location>
</feature>
<dbReference type="EMBL" id="UZAJ01011462">
    <property type="protein sequence ID" value="VDO60253.1"/>
    <property type="molecule type" value="Genomic_DNA"/>
</dbReference>
<dbReference type="GO" id="GO:0005975">
    <property type="term" value="P:carbohydrate metabolic process"/>
    <property type="evidence" value="ECO:0007669"/>
    <property type="project" value="InterPro"/>
</dbReference>
<dbReference type="Gene3D" id="1.50.10.10">
    <property type="match status" value="1"/>
</dbReference>
<dbReference type="AlphaFoldDB" id="A0A183HPH7"/>
<proteinExistence type="predicted"/>
<dbReference type="InterPro" id="IPR012341">
    <property type="entry name" value="6hp_glycosidase-like_sf"/>
</dbReference>
<evidence type="ECO:0000256" key="1">
    <source>
        <dbReference type="SAM" id="MobiDB-lite"/>
    </source>
</evidence>
<sequence length="113" mass="12181">MTIIDTVAVNANNVLPLPSTTTTTTTAKTLPSSDTEAQIKSFETKDAPPVSRKYGVSAPVIPITTGSVKSEIMKQIYCSGSLLEAVQKANIFHDCKHFVDMPLKIDAVCHDMN</sequence>
<dbReference type="InterPro" id="IPR008928">
    <property type="entry name" value="6-hairpin_glycosidase_sf"/>
</dbReference>
<dbReference type="Proteomes" id="UP000267606">
    <property type="component" value="Unassembled WGS sequence"/>
</dbReference>
<evidence type="ECO:0000313" key="2">
    <source>
        <dbReference type="EMBL" id="VDO60253.1"/>
    </source>
</evidence>
<organism evidence="4">
    <name type="scientific">Onchocerca flexuosa</name>
    <dbReference type="NCBI Taxonomy" id="387005"/>
    <lineage>
        <taxon>Eukaryota</taxon>
        <taxon>Metazoa</taxon>
        <taxon>Ecdysozoa</taxon>
        <taxon>Nematoda</taxon>
        <taxon>Chromadorea</taxon>
        <taxon>Rhabditida</taxon>
        <taxon>Spirurina</taxon>
        <taxon>Spiruromorpha</taxon>
        <taxon>Filarioidea</taxon>
        <taxon>Onchocercidae</taxon>
        <taxon>Onchocerca</taxon>
    </lineage>
</organism>
<reference evidence="4" key="1">
    <citation type="submission" date="2016-06" db="UniProtKB">
        <authorList>
            <consortium name="WormBaseParasite"/>
        </authorList>
    </citation>
    <scope>IDENTIFICATION</scope>
</reference>
<dbReference type="SUPFAM" id="SSF48208">
    <property type="entry name" value="Six-hairpin glycosidases"/>
    <property type="match status" value="1"/>
</dbReference>
<keyword evidence="3" id="KW-1185">Reference proteome</keyword>
<protein>
    <submittedName>
        <fullName evidence="4">LysM domain-containing protein</fullName>
    </submittedName>
</protein>
<evidence type="ECO:0000313" key="3">
    <source>
        <dbReference type="Proteomes" id="UP000267606"/>
    </source>
</evidence>
<reference evidence="2 3" key="2">
    <citation type="submission" date="2018-11" db="EMBL/GenBank/DDBJ databases">
        <authorList>
            <consortium name="Pathogen Informatics"/>
        </authorList>
    </citation>
    <scope>NUCLEOTIDE SEQUENCE [LARGE SCALE GENOMIC DNA]</scope>
</reference>
<dbReference type="WBParaSite" id="OFLC_0000938801-mRNA-1">
    <property type="protein sequence ID" value="OFLC_0000938801-mRNA-1"/>
    <property type="gene ID" value="OFLC_0000938801"/>
</dbReference>